<evidence type="ECO:0000313" key="12">
    <source>
        <dbReference type="Proteomes" id="UP000825002"/>
    </source>
</evidence>
<gene>
    <name evidence="11" type="primary">Rmdn1</name>
    <name evidence="11" type="ORF">GZH46_01975</name>
</gene>
<feature type="region of interest" description="Disordered" evidence="9">
    <location>
        <begin position="1"/>
        <end position="108"/>
    </location>
</feature>
<organism evidence="11 12">
    <name type="scientific">Fragariocoptes setiger</name>
    <dbReference type="NCBI Taxonomy" id="1670756"/>
    <lineage>
        <taxon>Eukaryota</taxon>
        <taxon>Metazoa</taxon>
        <taxon>Ecdysozoa</taxon>
        <taxon>Arthropoda</taxon>
        <taxon>Chelicerata</taxon>
        <taxon>Arachnida</taxon>
        <taxon>Acari</taxon>
        <taxon>Acariformes</taxon>
        <taxon>Trombidiformes</taxon>
        <taxon>Prostigmata</taxon>
        <taxon>Eupodina</taxon>
        <taxon>Eriophyoidea</taxon>
        <taxon>Phytoptidae</taxon>
        <taxon>Fragariocoptes</taxon>
    </lineage>
</organism>
<evidence type="ECO:0000256" key="2">
    <source>
        <dbReference type="ARBA" id="ARBA00011375"/>
    </source>
</evidence>
<dbReference type="Proteomes" id="UP000825002">
    <property type="component" value="Unassembled WGS sequence"/>
</dbReference>
<feature type="compositionally biased region" description="Polar residues" evidence="9">
    <location>
        <begin position="244"/>
        <end position="262"/>
    </location>
</feature>
<protein>
    <recommendedName>
        <fullName evidence="7">Regulator of microtubule dynamics protein 1</fullName>
    </recommendedName>
    <alternativeName>
        <fullName evidence="8">Protein FAM82B</fullName>
    </alternativeName>
</protein>
<dbReference type="Pfam" id="PF21033">
    <property type="entry name" value="RMD1-3"/>
    <property type="match status" value="1"/>
</dbReference>
<evidence type="ECO:0000256" key="1">
    <source>
        <dbReference type="ARBA" id="ARBA00004245"/>
    </source>
</evidence>
<feature type="compositionally biased region" description="Gly residues" evidence="9">
    <location>
        <begin position="13"/>
        <end position="22"/>
    </location>
</feature>
<evidence type="ECO:0000313" key="11">
    <source>
        <dbReference type="EMBL" id="KAG9509501.1"/>
    </source>
</evidence>
<sequence length="601" mass="67575">MPPDYGSFPPQLPGGGVGGDTGGFDRPSTGPYQQPNVSPLYGQRPAYGMPPAPVYNQPSTPIYNQTQQPGQAPYAAQPGALYGQPQLPVGAGWQHPPAPGLLAGQQAAPGPQFKSISEMVSSEDMRTIRQCNRDSFFYRCIPLGVASCSALYYYNIKKSAPQSIPKFILAGMVSWIVGKLSYRSQCEDRLISSGSMSPFVQYLRRNRGLDYLNTAPSTATGSSEFAWDDSSTTSGFVPDDPMIQDQTNVSPSTLHPSSSQPGAQMTYEQLRAQNRGIAGMPQYGSDQYRKILTIGRTRQDLLNKTNGRCHSTISCQRITRARQLYLTQAFSIKHLAKRLIESLKSPASFVLLATFGFMEKTEEEIKGVSWKTLRDADKLFDEAKYEQLLELLKSQTGWYNNEEVLWRVARCEFQLSKQCEDQKAKHEELLNNAYLHVQHSLELNDKNGLAHKWAAILLNAVSSLKGTKERVLQVLNVRKHMEKAIEYAPMDPTSHYLLGEWHYSCYQVSWWERKLASVAFGTLPDADLEVGLKMFEKAEEIEKDFYSKNKLMLAKTLIELKRDNERVKCLLNEVVEKYSSSDKWDDKEAVEEAKKLLKTLK</sequence>
<keyword evidence="4" id="KW-0677">Repeat</keyword>
<evidence type="ECO:0000256" key="3">
    <source>
        <dbReference type="ARBA" id="ARBA00022490"/>
    </source>
</evidence>
<dbReference type="PANTHER" id="PTHR16056:SF16">
    <property type="entry name" value="REGULATOR OF MICROTUBULE DYNAMICS PROTEIN 1"/>
    <property type="match status" value="1"/>
</dbReference>
<keyword evidence="3" id="KW-0963">Cytoplasm</keyword>
<reference evidence="11 12" key="1">
    <citation type="submission" date="2020-10" db="EMBL/GenBank/DDBJ databases">
        <authorList>
            <person name="Klimov P.B."/>
            <person name="Dyachkov S.M."/>
            <person name="Chetverikov P.E."/>
        </authorList>
    </citation>
    <scope>NUCLEOTIDE SEQUENCE [LARGE SCALE GENOMIC DNA]</scope>
    <source>
        <strain evidence="11">BMOC 18-1129-001#AD2665</strain>
        <tissue evidence="11">Entire mites</tissue>
    </source>
</reference>
<dbReference type="PANTHER" id="PTHR16056">
    <property type="entry name" value="REGULATOR OF MICROTUBULE DYNAMICS PROTEIN"/>
    <property type="match status" value="1"/>
</dbReference>
<feature type="domain" description="OCIA" evidence="10">
    <location>
        <begin position="120"/>
        <end position="190"/>
    </location>
</feature>
<dbReference type="InterPro" id="IPR049039">
    <property type="entry name" value="RMD1-3_a_helical_rpt"/>
</dbReference>
<feature type="compositionally biased region" description="Polar residues" evidence="9">
    <location>
        <begin position="56"/>
        <end position="66"/>
    </location>
</feature>
<comment type="caution">
    <text evidence="11">The sequence shown here is derived from an EMBL/GenBank/DDBJ whole genome shotgun (WGS) entry which is preliminary data.</text>
</comment>
<evidence type="ECO:0000256" key="9">
    <source>
        <dbReference type="SAM" id="MobiDB-lite"/>
    </source>
</evidence>
<feature type="compositionally biased region" description="Low complexity" evidence="9">
    <location>
        <begin position="67"/>
        <end position="83"/>
    </location>
</feature>
<dbReference type="InterPro" id="IPR009764">
    <property type="entry name" value="OCIA_dom"/>
</dbReference>
<accession>A0ABQ7S7Z8</accession>
<dbReference type="InterPro" id="IPR011990">
    <property type="entry name" value="TPR-like_helical_dom_sf"/>
</dbReference>
<proteinExistence type="predicted"/>
<feature type="region of interest" description="Disordered" evidence="9">
    <location>
        <begin position="237"/>
        <end position="262"/>
    </location>
</feature>
<comment type="subcellular location">
    <subcellularLocation>
        <location evidence="1">Cytoplasm</location>
        <location evidence="1">Cytoskeleton</location>
    </subcellularLocation>
</comment>
<name>A0ABQ7S7Z8_9ACAR</name>
<evidence type="ECO:0000256" key="5">
    <source>
        <dbReference type="ARBA" id="ARBA00022803"/>
    </source>
</evidence>
<keyword evidence="12" id="KW-1185">Reference proteome</keyword>
<keyword evidence="5" id="KW-0802">TPR repeat</keyword>
<keyword evidence="6" id="KW-0206">Cytoskeleton</keyword>
<dbReference type="Gene3D" id="1.25.40.10">
    <property type="entry name" value="Tetratricopeptide repeat domain"/>
    <property type="match status" value="1"/>
</dbReference>
<evidence type="ECO:0000256" key="7">
    <source>
        <dbReference type="ARBA" id="ARBA00039966"/>
    </source>
</evidence>
<evidence type="ECO:0000256" key="6">
    <source>
        <dbReference type="ARBA" id="ARBA00023212"/>
    </source>
</evidence>
<dbReference type="SUPFAM" id="SSF48452">
    <property type="entry name" value="TPR-like"/>
    <property type="match status" value="1"/>
</dbReference>
<evidence type="ECO:0000259" key="10">
    <source>
        <dbReference type="Pfam" id="PF07051"/>
    </source>
</evidence>
<evidence type="ECO:0000256" key="8">
    <source>
        <dbReference type="ARBA" id="ARBA00041958"/>
    </source>
</evidence>
<dbReference type="Pfam" id="PF07051">
    <property type="entry name" value="OCIA"/>
    <property type="match status" value="1"/>
</dbReference>
<comment type="subunit">
    <text evidence="2">Interacts with microtubules.</text>
</comment>
<evidence type="ECO:0000256" key="4">
    <source>
        <dbReference type="ARBA" id="ARBA00022737"/>
    </source>
</evidence>
<dbReference type="EMBL" id="JAIFTH010000444">
    <property type="protein sequence ID" value="KAG9509501.1"/>
    <property type="molecule type" value="Genomic_DNA"/>
</dbReference>